<keyword evidence="3" id="KW-1185">Reference proteome</keyword>
<dbReference type="Proteomes" id="UP000777438">
    <property type="component" value="Unassembled WGS sequence"/>
</dbReference>
<gene>
    <name evidence="2" type="ORF">B0T10DRAFT_88443</name>
</gene>
<organism evidence="2 3">
    <name type="scientific">Thelonectria olida</name>
    <dbReference type="NCBI Taxonomy" id="1576542"/>
    <lineage>
        <taxon>Eukaryota</taxon>
        <taxon>Fungi</taxon>
        <taxon>Dikarya</taxon>
        <taxon>Ascomycota</taxon>
        <taxon>Pezizomycotina</taxon>
        <taxon>Sordariomycetes</taxon>
        <taxon>Hypocreomycetidae</taxon>
        <taxon>Hypocreales</taxon>
        <taxon>Nectriaceae</taxon>
        <taxon>Thelonectria</taxon>
    </lineage>
</organism>
<evidence type="ECO:0000256" key="1">
    <source>
        <dbReference type="SAM" id="MobiDB-lite"/>
    </source>
</evidence>
<protein>
    <submittedName>
        <fullName evidence="2">Uncharacterized protein</fullName>
    </submittedName>
</protein>
<evidence type="ECO:0000313" key="3">
    <source>
        <dbReference type="Proteomes" id="UP000777438"/>
    </source>
</evidence>
<comment type="caution">
    <text evidence="2">The sequence shown here is derived from an EMBL/GenBank/DDBJ whole genome shotgun (WGS) entry which is preliminary data.</text>
</comment>
<dbReference type="AlphaFoldDB" id="A0A9P8VZZ4"/>
<reference evidence="2 3" key="1">
    <citation type="journal article" date="2021" name="Nat. Commun.">
        <title>Genetic determinants of endophytism in the Arabidopsis root mycobiome.</title>
        <authorList>
            <person name="Mesny F."/>
            <person name="Miyauchi S."/>
            <person name="Thiergart T."/>
            <person name="Pickel B."/>
            <person name="Atanasova L."/>
            <person name="Karlsson M."/>
            <person name="Huettel B."/>
            <person name="Barry K.W."/>
            <person name="Haridas S."/>
            <person name="Chen C."/>
            <person name="Bauer D."/>
            <person name="Andreopoulos W."/>
            <person name="Pangilinan J."/>
            <person name="LaButti K."/>
            <person name="Riley R."/>
            <person name="Lipzen A."/>
            <person name="Clum A."/>
            <person name="Drula E."/>
            <person name="Henrissat B."/>
            <person name="Kohler A."/>
            <person name="Grigoriev I.V."/>
            <person name="Martin F.M."/>
            <person name="Hacquard S."/>
        </authorList>
    </citation>
    <scope>NUCLEOTIDE SEQUENCE [LARGE SCALE GENOMIC DNA]</scope>
    <source>
        <strain evidence="2 3">MPI-CAGE-CH-0241</strain>
    </source>
</reference>
<name>A0A9P8VZZ4_9HYPO</name>
<accession>A0A9P8VZZ4</accession>
<sequence>MTNQHENLQYRSTSRPNFHPRYRRCRPRPAAATLPQVAATTTSEEYHKQRQSPKYQQIATGIGCHHWYQLLSSNLPAPGSVGWTTVHARVLWAIGVVWMWACARARPFSIPGREHIEPSVTASALACLCSLSLVTAGAGSMTHSFIVLAPHVMSTSSSTRFPPMPTYCPQFSSARCFHAGADAQCTVRGVFKRGEWKQDGNLAPSKSG</sequence>
<dbReference type="EMBL" id="JAGPYM010000017">
    <property type="protein sequence ID" value="KAH6885919.1"/>
    <property type="molecule type" value="Genomic_DNA"/>
</dbReference>
<evidence type="ECO:0000313" key="2">
    <source>
        <dbReference type="EMBL" id="KAH6885919.1"/>
    </source>
</evidence>
<proteinExistence type="predicted"/>
<feature type="region of interest" description="Disordered" evidence="1">
    <location>
        <begin position="1"/>
        <end position="25"/>
    </location>
</feature>
<feature type="compositionally biased region" description="Polar residues" evidence="1">
    <location>
        <begin position="1"/>
        <end position="16"/>
    </location>
</feature>